<dbReference type="AlphaFoldDB" id="A0AAW1U120"/>
<gene>
    <name evidence="1" type="ORF">WA026_002410</name>
</gene>
<dbReference type="EMBL" id="JARQZJ010000031">
    <property type="protein sequence ID" value="KAK9874052.1"/>
    <property type="molecule type" value="Genomic_DNA"/>
</dbReference>
<dbReference type="Proteomes" id="UP001431783">
    <property type="component" value="Unassembled WGS sequence"/>
</dbReference>
<comment type="caution">
    <text evidence="1">The sequence shown here is derived from an EMBL/GenBank/DDBJ whole genome shotgun (WGS) entry which is preliminary data.</text>
</comment>
<protein>
    <submittedName>
        <fullName evidence="1">Uncharacterized protein</fullName>
    </submittedName>
</protein>
<evidence type="ECO:0000313" key="1">
    <source>
        <dbReference type="EMBL" id="KAK9874052.1"/>
    </source>
</evidence>
<accession>A0AAW1U120</accession>
<keyword evidence="2" id="KW-1185">Reference proteome</keyword>
<organism evidence="1 2">
    <name type="scientific">Henosepilachna vigintioctopunctata</name>
    <dbReference type="NCBI Taxonomy" id="420089"/>
    <lineage>
        <taxon>Eukaryota</taxon>
        <taxon>Metazoa</taxon>
        <taxon>Ecdysozoa</taxon>
        <taxon>Arthropoda</taxon>
        <taxon>Hexapoda</taxon>
        <taxon>Insecta</taxon>
        <taxon>Pterygota</taxon>
        <taxon>Neoptera</taxon>
        <taxon>Endopterygota</taxon>
        <taxon>Coleoptera</taxon>
        <taxon>Polyphaga</taxon>
        <taxon>Cucujiformia</taxon>
        <taxon>Coccinelloidea</taxon>
        <taxon>Coccinellidae</taxon>
        <taxon>Epilachninae</taxon>
        <taxon>Epilachnini</taxon>
        <taxon>Henosepilachna</taxon>
    </lineage>
</organism>
<reference evidence="1 2" key="1">
    <citation type="submission" date="2023-03" db="EMBL/GenBank/DDBJ databases">
        <title>Genome insight into feeding habits of ladybird beetles.</title>
        <authorList>
            <person name="Li H.-S."/>
            <person name="Huang Y.-H."/>
            <person name="Pang H."/>
        </authorList>
    </citation>
    <scope>NUCLEOTIDE SEQUENCE [LARGE SCALE GENOMIC DNA]</scope>
    <source>
        <strain evidence="1">SYSU_2023b</strain>
        <tissue evidence="1">Whole body</tissue>
    </source>
</reference>
<sequence>VERTPPSENTLRINTQALGAFRGGSLPNVSAANSSNKTSIHTARANKVNYVTKVSAGSLFLLKLPPNNIHNWMEAYCKNIQLFCLNFWHEARGLHVNSLATI</sequence>
<evidence type="ECO:0000313" key="2">
    <source>
        <dbReference type="Proteomes" id="UP001431783"/>
    </source>
</evidence>
<name>A0AAW1U120_9CUCU</name>
<proteinExistence type="predicted"/>
<feature type="non-terminal residue" evidence="1">
    <location>
        <position position="1"/>
    </location>
</feature>